<feature type="domain" description="UvrC family homology region profile" evidence="11">
    <location>
        <begin position="294"/>
        <end position="547"/>
    </location>
</feature>
<accession>A0A839A891</accession>
<evidence type="ECO:0000256" key="6">
    <source>
        <dbReference type="ARBA" id="ARBA00023236"/>
    </source>
</evidence>
<comment type="similarity">
    <text evidence="7">Belongs to the UvrC family.</text>
</comment>
<dbReference type="Pfam" id="PF22920">
    <property type="entry name" value="UvrC_RNaseH"/>
    <property type="match status" value="1"/>
</dbReference>
<dbReference type="CDD" id="cd10434">
    <property type="entry name" value="GIY-YIG_UvrC_Cho"/>
    <property type="match status" value="1"/>
</dbReference>
<keyword evidence="3 7" id="KW-0228">DNA excision</keyword>
<dbReference type="GO" id="GO:0003677">
    <property type="term" value="F:DNA binding"/>
    <property type="evidence" value="ECO:0007669"/>
    <property type="project" value="UniProtKB-UniRule"/>
</dbReference>
<dbReference type="Gene3D" id="3.40.1440.10">
    <property type="entry name" value="GIY-YIG endonuclease"/>
    <property type="match status" value="1"/>
</dbReference>
<dbReference type="GO" id="GO:0009432">
    <property type="term" value="P:SOS response"/>
    <property type="evidence" value="ECO:0007669"/>
    <property type="project" value="UniProtKB-UniRule"/>
</dbReference>
<keyword evidence="13" id="KW-1185">Reference proteome</keyword>
<keyword evidence="6 7" id="KW-0742">SOS response</keyword>
<keyword evidence="2 7" id="KW-0227">DNA damage</keyword>
<dbReference type="SMART" id="SM00278">
    <property type="entry name" value="HhH1"/>
    <property type="match status" value="2"/>
</dbReference>
<evidence type="ECO:0000259" key="9">
    <source>
        <dbReference type="PROSITE" id="PS50151"/>
    </source>
</evidence>
<dbReference type="InterPro" id="IPR035901">
    <property type="entry name" value="GIY-YIG_endonuc_sf"/>
</dbReference>
<feature type="domain" description="UVR" evidence="9">
    <location>
        <begin position="243"/>
        <end position="278"/>
    </location>
</feature>
<dbReference type="InterPro" id="IPR003583">
    <property type="entry name" value="Hlx-hairpin-Hlx_DNA-bd_motif"/>
</dbReference>
<feature type="domain" description="GIY-YIG" evidence="10">
    <location>
        <begin position="55"/>
        <end position="133"/>
    </location>
</feature>
<dbReference type="NCBIfam" id="NF001824">
    <property type="entry name" value="PRK00558.1-5"/>
    <property type="match status" value="1"/>
</dbReference>
<dbReference type="PROSITE" id="PS50151">
    <property type="entry name" value="UVR"/>
    <property type="match status" value="1"/>
</dbReference>
<evidence type="ECO:0000259" key="10">
    <source>
        <dbReference type="PROSITE" id="PS50164"/>
    </source>
</evidence>
<dbReference type="GO" id="GO:0009380">
    <property type="term" value="C:excinuclease repair complex"/>
    <property type="evidence" value="ECO:0007669"/>
    <property type="project" value="InterPro"/>
</dbReference>
<evidence type="ECO:0000259" key="11">
    <source>
        <dbReference type="PROSITE" id="PS50165"/>
    </source>
</evidence>
<evidence type="ECO:0000313" key="13">
    <source>
        <dbReference type="Proteomes" id="UP000541109"/>
    </source>
</evidence>
<dbReference type="Gene3D" id="4.10.860.10">
    <property type="entry name" value="UVR domain"/>
    <property type="match status" value="1"/>
</dbReference>
<dbReference type="GO" id="GO:0009381">
    <property type="term" value="F:excinuclease ABC activity"/>
    <property type="evidence" value="ECO:0007669"/>
    <property type="project" value="UniProtKB-UniRule"/>
</dbReference>
<dbReference type="InterPro" id="IPR000305">
    <property type="entry name" value="GIY-YIG_endonuc"/>
</dbReference>
<dbReference type="InterPro" id="IPR001943">
    <property type="entry name" value="UVR_dom"/>
</dbReference>
<dbReference type="Pfam" id="PF01541">
    <property type="entry name" value="GIY-YIG"/>
    <property type="match status" value="1"/>
</dbReference>
<dbReference type="AlphaFoldDB" id="A0A839A891"/>
<dbReference type="InterPro" id="IPR036876">
    <property type="entry name" value="UVR_dom_sf"/>
</dbReference>
<dbReference type="InterPro" id="IPR004791">
    <property type="entry name" value="UvrC"/>
</dbReference>
<dbReference type="PROSITE" id="PS50165">
    <property type="entry name" value="UVRC"/>
    <property type="match status" value="1"/>
</dbReference>
<dbReference type="Gene3D" id="1.10.150.20">
    <property type="entry name" value="5' to 3' exonuclease, C-terminal subdomain"/>
    <property type="match status" value="1"/>
</dbReference>
<dbReference type="Pfam" id="PF08459">
    <property type="entry name" value="UvrC_RNaseH_dom"/>
    <property type="match status" value="1"/>
</dbReference>
<evidence type="ECO:0000256" key="2">
    <source>
        <dbReference type="ARBA" id="ARBA00022763"/>
    </source>
</evidence>
<organism evidence="12 13">
    <name type="scientific">Stappia albiluteola</name>
    <dbReference type="NCBI Taxonomy" id="2758565"/>
    <lineage>
        <taxon>Bacteria</taxon>
        <taxon>Pseudomonadati</taxon>
        <taxon>Pseudomonadota</taxon>
        <taxon>Alphaproteobacteria</taxon>
        <taxon>Hyphomicrobiales</taxon>
        <taxon>Stappiaceae</taxon>
        <taxon>Stappia</taxon>
    </lineage>
</organism>
<dbReference type="Pfam" id="PF14520">
    <property type="entry name" value="HHH_5"/>
    <property type="match status" value="1"/>
</dbReference>
<comment type="subcellular location">
    <subcellularLocation>
        <location evidence="7">Cytoplasm</location>
    </subcellularLocation>
</comment>
<dbReference type="EMBL" id="JACFXV010000029">
    <property type="protein sequence ID" value="MBA5775780.1"/>
    <property type="molecule type" value="Genomic_DNA"/>
</dbReference>
<dbReference type="Gene3D" id="3.30.420.340">
    <property type="entry name" value="UvrC, RNAse H endonuclease domain"/>
    <property type="match status" value="1"/>
</dbReference>
<dbReference type="SUPFAM" id="SSF46600">
    <property type="entry name" value="C-terminal UvrC-binding domain of UvrB"/>
    <property type="match status" value="1"/>
</dbReference>
<evidence type="ECO:0000256" key="3">
    <source>
        <dbReference type="ARBA" id="ARBA00022769"/>
    </source>
</evidence>
<dbReference type="FunFam" id="3.40.1440.10:FF:000001">
    <property type="entry name" value="UvrABC system protein C"/>
    <property type="match status" value="1"/>
</dbReference>
<dbReference type="HAMAP" id="MF_00203">
    <property type="entry name" value="UvrC"/>
    <property type="match status" value="1"/>
</dbReference>
<dbReference type="PANTHER" id="PTHR30562:SF1">
    <property type="entry name" value="UVRABC SYSTEM PROTEIN C"/>
    <property type="match status" value="1"/>
</dbReference>
<dbReference type="InterPro" id="IPR050066">
    <property type="entry name" value="UvrABC_protein_C"/>
</dbReference>
<comment type="function">
    <text evidence="7">The UvrABC repair system catalyzes the recognition and processing of DNA lesions. UvrC both incises the 5' and 3' sides of the lesion. The N-terminal half is responsible for the 3' incision and the C-terminal half is responsible for the 5' incision.</text>
</comment>
<evidence type="ECO:0000256" key="4">
    <source>
        <dbReference type="ARBA" id="ARBA00022881"/>
    </source>
</evidence>
<keyword evidence="4 7" id="KW-0267">Excision nuclease</keyword>
<protein>
    <recommendedName>
        <fullName evidence="7">UvrABC system protein C</fullName>
        <shortName evidence="7">Protein UvrC</shortName>
    </recommendedName>
    <alternativeName>
        <fullName evidence="7">Excinuclease ABC subunit C</fullName>
    </alternativeName>
</protein>
<proteinExistence type="inferred from homology"/>
<dbReference type="NCBIfam" id="TIGR00194">
    <property type="entry name" value="uvrC"/>
    <property type="match status" value="1"/>
</dbReference>
<dbReference type="InterPro" id="IPR038476">
    <property type="entry name" value="UvrC_RNase_H_dom_sf"/>
</dbReference>
<dbReference type="Proteomes" id="UP000541109">
    <property type="component" value="Unassembled WGS sequence"/>
</dbReference>
<evidence type="ECO:0000256" key="8">
    <source>
        <dbReference type="SAM" id="MobiDB-lite"/>
    </source>
</evidence>
<dbReference type="Pfam" id="PF02151">
    <property type="entry name" value="UVR"/>
    <property type="match status" value="1"/>
</dbReference>
<reference evidence="12 13" key="1">
    <citation type="submission" date="2020-07" db="EMBL/GenBank/DDBJ databases">
        <title>Stappia sp., F7233, whole genome shotgun sequencing project.</title>
        <authorList>
            <person name="Jiang S."/>
            <person name="Liu Z.W."/>
            <person name="Du Z.J."/>
        </authorList>
    </citation>
    <scope>NUCLEOTIDE SEQUENCE [LARGE SCALE GENOMIC DNA]</scope>
    <source>
        <strain evidence="12 13">F7233</strain>
    </source>
</reference>
<gene>
    <name evidence="7 12" type="primary">uvrC</name>
    <name evidence="12" type="ORF">H2509_01420</name>
</gene>
<dbReference type="SMART" id="SM00465">
    <property type="entry name" value="GIYc"/>
    <property type="match status" value="1"/>
</dbReference>
<feature type="region of interest" description="Disordered" evidence="8">
    <location>
        <begin position="501"/>
        <end position="521"/>
    </location>
</feature>
<keyword evidence="5 7" id="KW-0234">DNA repair</keyword>
<dbReference type="InterPro" id="IPR001162">
    <property type="entry name" value="UvrC_RNase_H_dom"/>
</dbReference>
<dbReference type="PROSITE" id="PS50164">
    <property type="entry name" value="GIY_YIG"/>
    <property type="match status" value="1"/>
</dbReference>
<dbReference type="PANTHER" id="PTHR30562">
    <property type="entry name" value="UVRC/OXIDOREDUCTASE"/>
    <property type="match status" value="1"/>
</dbReference>
<evidence type="ECO:0000256" key="1">
    <source>
        <dbReference type="ARBA" id="ARBA00022490"/>
    </source>
</evidence>
<name>A0A839A891_9HYPH</name>
<dbReference type="GO" id="GO:0006289">
    <property type="term" value="P:nucleotide-excision repair"/>
    <property type="evidence" value="ECO:0007669"/>
    <property type="project" value="UniProtKB-UniRule"/>
</dbReference>
<comment type="subunit">
    <text evidence="7">Interacts with UvrB in an incision complex.</text>
</comment>
<comment type="caution">
    <text evidence="12">The sequence shown here is derived from an EMBL/GenBank/DDBJ whole genome shotgun (WGS) entry which is preliminary data.</text>
</comment>
<dbReference type="InterPro" id="IPR010994">
    <property type="entry name" value="RuvA_2-like"/>
</dbReference>
<evidence type="ECO:0000256" key="7">
    <source>
        <dbReference type="HAMAP-Rule" id="MF_00203"/>
    </source>
</evidence>
<dbReference type="SUPFAM" id="SSF82771">
    <property type="entry name" value="GIY-YIG endonuclease"/>
    <property type="match status" value="1"/>
</dbReference>
<evidence type="ECO:0000256" key="5">
    <source>
        <dbReference type="ARBA" id="ARBA00023204"/>
    </source>
</evidence>
<dbReference type="InterPro" id="IPR047296">
    <property type="entry name" value="GIY-YIG_UvrC_Cho"/>
</dbReference>
<dbReference type="GO" id="GO:0005737">
    <property type="term" value="C:cytoplasm"/>
    <property type="evidence" value="ECO:0007669"/>
    <property type="project" value="UniProtKB-SubCell"/>
</dbReference>
<evidence type="ECO:0000313" key="12">
    <source>
        <dbReference type="EMBL" id="MBA5775780.1"/>
    </source>
</evidence>
<sequence length="673" mass="74775">MSQNKSDNPAAMPEQAEELANEFAPEIHFEGGATGLATNARGAEVIADFVKRLPLGPGVYRMLDEKGDVLYVGKARSLKKRVTSYTRLQGQSNRILQMIMATASMEFVTTGTETEALLLEANLIKRLRPRFNVLLRDDKSFPYILVTGDHEAPALVKHRGARRRKGSYFGPFASAGAVNRTINALQKAFLIRNCTDSFYSNRTRPCLLHQIKRCAAPCTGEIALEDYAGLAAEARAFLSGKSHMVKTELAAQMEEAAERLDFEQAAVYRDRLAALSHVQSHQGINPQSVEEADVFAVHQEGGQTCIQVFFFRTGQNWGNHAHFPKADKSVSENEVLESFLAQFYDDKPCPRLILLSHEIEERDLLSRALSERSEHKVEVAVPQRGEKRDLVEHARKNAREALGRRLAETSSQSRLLKGVSEVFGLAHPPRRIEVYDNSHIMGTNAVGCMIVAGPEGFAKAHYRKFNIKSAELTPGDDYGMMREVLTRRFSRLLKEHAEERRIASGQAMDPGADHNEPESDASTIPAWPDVVFIDGGIGQLNAARDTLEALGIQDVPLVGIAKGPDRDAGREKFFMAGRPSFMLPERDPVLYFVQRLRDEAHRFAIGTHRAKRRKEIARSPLDEIAGIGPTRKRALLRHFGTAKAVSKAGIEDLSAVPGISEAVARLIYDHFHE</sequence>
<dbReference type="SUPFAM" id="SSF47781">
    <property type="entry name" value="RuvA domain 2-like"/>
    <property type="match status" value="1"/>
</dbReference>
<keyword evidence="1 7" id="KW-0963">Cytoplasm</keyword>
<dbReference type="FunFam" id="3.30.420.340:FF:000001">
    <property type="entry name" value="UvrABC system protein C"/>
    <property type="match status" value="1"/>
</dbReference>